<sequence length="316" mass="33504">MQYILQAGHVLCIKSANNRHMHIAVAWKTHFLISGHTRTGTSPHRRMNFAGAAGPRMRRLCFSALPKFNDIFMSDFRVTPDAPLPAQQQQQVAQISSSLLPPLTAGHTIQCNAVQIAPLEPEPSATGAATFAAAALAPLALFFISALLIIPAAFVCLHRSSSASTSVSSGRSSSSSSGGPSPFDLAFSFDLHCNGSFVFAMYTQVVPLLLQPLLLLLPAPVRKWLAAALHCYGFWCYTYVSAMGYLAVGRLKSAAPLLLSAFGCIAVVICCAAAGVDLSFCPTRLVLQAMLNTAPVEPAVVAVPAITTAQPDLPLQ</sequence>
<keyword evidence="2" id="KW-1185">Reference proteome</keyword>
<dbReference type="AlphaFoldDB" id="A0A6P6S0B2"/>
<feature type="transmembrane region" description="Helical" evidence="1">
    <location>
        <begin position="197"/>
        <end position="217"/>
    </location>
</feature>
<dbReference type="OrthoDB" id="10553459at2759"/>
<evidence type="ECO:0000313" key="2">
    <source>
        <dbReference type="Proteomes" id="UP000515125"/>
    </source>
</evidence>
<keyword evidence="1" id="KW-1133">Transmembrane helix</keyword>
<feature type="transmembrane region" description="Helical" evidence="1">
    <location>
        <begin position="131"/>
        <end position="154"/>
    </location>
</feature>
<evidence type="ECO:0000313" key="3">
    <source>
        <dbReference type="RefSeq" id="XP_026193563.1"/>
    </source>
</evidence>
<dbReference type="Pfam" id="PF05216">
    <property type="entry name" value="UNC-50"/>
    <property type="match status" value="1"/>
</dbReference>
<feature type="transmembrane region" description="Helical" evidence="1">
    <location>
        <begin position="254"/>
        <end position="280"/>
    </location>
</feature>
<evidence type="ECO:0000256" key="1">
    <source>
        <dbReference type="SAM" id="Phobius"/>
    </source>
</evidence>
<dbReference type="Proteomes" id="UP000515125">
    <property type="component" value="Unplaced"/>
</dbReference>
<proteinExistence type="predicted"/>
<feature type="transmembrane region" description="Helical" evidence="1">
    <location>
        <begin position="224"/>
        <end position="248"/>
    </location>
</feature>
<keyword evidence="1" id="KW-0812">Transmembrane</keyword>
<dbReference type="GeneID" id="34618256"/>
<keyword evidence="1" id="KW-0472">Membrane</keyword>
<name>A0A6P6S0B2_9EIME</name>
<dbReference type="InterPro" id="IPR007881">
    <property type="entry name" value="UNC-50"/>
</dbReference>
<gene>
    <name evidence="3" type="primary">LOC34618256</name>
</gene>
<dbReference type="RefSeq" id="XP_026193563.1">
    <property type="nucleotide sequence ID" value="XM_026337778.1"/>
</dbReference>
<accession>A0A6P6S0B2</accession>
<protein>
    <submittedName>
        <fullName evidence="3">Uncharacterized protein LOC34618256</fullName>
    </submittedName>
</protein>
<reference evidence="3" key="1">
    <citation type="submission" date="2025-08" db="UniProtKB">
        <authorList>
            <consortium name="RefSeq"/>
        </authorList>
    </citation>
    <scope>IDENTIFICATION</scope>
</reference>
<organism evidence="2 3">
    <name type="scientific">Cyclospora cayetanensis</name>
    <dbReference type="NCBI Taxonomy" id="88456"/>
    <lineage>
        <taxon>Eukaryota</taxon>
        <taxon>Sar</taxon>
        <taxon>Alveolata</taxon>
        <taxon>Apicomplexa</taxon>
        <taxon>Conoidasida</taxon>
        <taxon>Coccidia</taxon>
        <taxon>Eucoccidiorida</taxon>
        <taxon>Eimeriorina</taxon>
        <taxon>Eimeriidae</taxon>
        <taxon>Cyclospora</taxon>
    </lineage>
</organism>